<evidence type="ECO:0008006" key="3">
    <source>
        <dbReference type="Google" id="ProtNLM"/>
    </source>
</evidence>
<name>A0A0D2JDW9_9BACT</name>
<organism evidence="1 2">
    <name type="scientific">Dethiosulfatarculus sandiegensis</name>
    <dbReference type="NCBI Taxonomy" id="1429043"/>
    <lineage>
        <taxon>Bacteria</taxon>
        <taxon>Pseudomonadati</taxon>
        <taxon>Thermodesulfobacteriota</taxon>
        <taxon>Desulfarculia</taxon>
        <taxon>Desulfarculales</taxon>
        <taxon>Desulfarculaceae</taxon>
        <taxon>Dethiosulfatarculus</taxon>
    </lineage>
</organism>
<dbReference type="RefSeq" id="WP_044348680.1">
    <property type="nucleotide sequence ID" value="NZ_AZAC01000014.1"/>
</dbReference>
<dbReference type="OrthoDB" id="5289878at2"/>
<dbReference type="AlphaFoldDB" id="A0A0D2JDW9"/>
<dbReference type="STRING" id="1429043.X474_11420"/>
<evidence type="ECO:0000313" key="1">
    <source>
        <dbReference type="EMBL" id="KIX13861.1"/>
    </source>
</evidence>
<dbReference type="EMBL" id="AZAC01000014">
    <property type="protein sequence ID" value="KIX13861.1"/>
    <property type="molecule type" value="Genomic_DNA"/>
</dbReference>
<comment type="caution">
    <text evidence="1">The sequence shown here is derived from an EMBL/GenBank/DDBJ whole genome shotgun (WGS) entry which is preliminary data.</text>
</comment>
<keyword evidence="2" id="KW-1185">Reference proteome</keyword>
<evidence type="ECO:0000313" key="2">
    <source>
        <dbReference type="Proteomes" id="UP000032233"/>
    </source>
</evidence>
<dbReference type="Proteomes" id="UP000032233">
    <property type="component" value="Unassembled WGS sequence"/>
</dbReference>
<protein>
    <recommendedName>
        <fullName evidence="3">Alginate export domain-containing protein</fullName>
    </recommendedName>
</protein>
<gene>
    <name evidence="1" type="ORF">X474_11420</name>
</gene>
<proteinExistence type="predicted"/>
<dbReference type="InParanoid" id="A0A0D2JDW9"/>
<sequence>MNIFRPKVRGKGSIPALFFLAALLGLAALACPASLAREKPEGFWRQTTSQWGGHLKLRGSISQYEDTTVFAPVGTGVYTDGSLSLRLKNQLFFPGNASFKTHYEAVLSAGDNRRKKRELELSGVQFPQSAAFLGLGQAMNDKTRLFDLTWTAFDGKSRTAYQRLDRLVLALNPTWGRLKIGRQAVTWGNGLIFNPMDLFNPFAPTDIERDYKVGDDMAWAELPLGGAVSLEGLFVPRRKPETGELASSRSSAALKIHTAHETTEFDFLFARHYGEWVAGLGSQGYLGDTAWRMDLVWTNAGQGSNYLSLVANMDYSWIWWGKNFYGLVEFYFNGLGACNYNEVFTDFEIQDKLARGGLFALGRNYLSASLQVELHPLFSCWVTMINNLADPSGTVQPRGVLDISQNTRLTVGANLVYGAPGTEYGGLTMPGTIYHLRPAQSVYLWWTWYF</sequence>
<dbReference type="PROSITE" id="PS51257">
    <property type="entry name" value="PROKAR_LIPOPROTEIN"/>
    <property type="match status" value="1"/>
</dbReference>
<accession>A0A0D2JDW9</accession>
<reference evidence="1 2" key="1">
    <citation type="submission" date="2013-11" db="EMBL/GenBank/DDBJ databases">
        <title>Metagenomic analysis of a methanogenic consortium involved in long chain n-alkane degradation.</title>
        <authorList>
            <person name="Davidova I.A."/>
            <person name="Callaghan A.V."/>
            <person name="Wawrik B."/>
            <person name="Pruitt S."/>
            <person name="Marks C."/>
            <person name="Duncan K.E."/>
            <person name="Suflita J.M."/>
        </authorList>
    </citation>
    <scope>NUCLEOTIDE SEQUENCE [LARGE SCALE GENOMIC DNA]</scope>
    <source>
        <strain evidence="1 2">SPR</strain>
    </source>
</reference>